<name>A0A177TEY7_9BASI</name>
<evidence type="ECO:0000313" key="3">
    <source>
        <dbReference type="Proteomes" id="UP000077521"/>
    </source>
</evidence>
<evidence type="ECO:0000313" key="2">
    <source>
        <dbReference type="EMBL" id="KAE8235533.1"/>
    </source>
</evidence>
<accession>A0A177TEY7</accession>
<organism evidence="2 3">
    <name type="scientific">Tilletia indica</name>
    <dbReference type="NCBI Taxonomy" id="43049"/>
    <lineage>
        <taxon>Eukaryota</taxon>
        <taxon>Fungi</taxon>
        <taxon>Dikarya</taxon>
        <taxon>Basidiomycota</taxon>
        <taxon>Ustilaginomycotina</taxon>
        <taxon>Exobasidiomycetes</taxon>
        <taxon>Tilletiales</taxon>
        <taxon>Tilletiaceae</taxon>
        <taxon>Tilletia</taxon>
    </lineage>
</organism>
<dbReference type="AlphaFoldDB" id="A0A177TEY7"/>
<gene>
    <name evidence="2" type="ORF">A4X13_0g9460</name>
</gene>
<protein>
    <submittedName>
        <fullName evidence="2">Uncharacterized protein</fullName>
    </submittedName>
</protein>
<sequence length="107" mass="11590">MSLLQRTHFVRALLRSRATVASPALSISARSYTTPSEEAAKGEKHNKSPAQLQKETVGSQKKAGEDSKITASPNKQPTESEDAVHAEKHAANKTPGQLQKETVNKQN</sequence>
<dbReference type="Proteomes" id="UP000077521">
    <property type="component" value="Unassembled WGS sequence"/>
</dbReference>
<comment type="caution">
    <text evidence="2">The sequence shown here is derived from an EMBL/GenBank/DDBJ whole genome shotgun (WGS) entry which is preliminary data.</text>
</comment>
<keyword evidence="3" id="KW-1185">Reference proteome</keyword>
<feature type="region of interest" description="Disordered" evidence="1">
    <location>
        <begin position="30"/>
        <end position="107"/>
    </location>
</feature>
<feature type="compositionally biased region" description="Polar residues" evidence="1">
    <location>
        <begin position="94"/>
        <end position="107"/>
    </location>
</feature>
<feature type="compositionally biased region" description="Polar residues" evidence="1">
    <location>
        <begin position="48"/>
        <end position="59"/>
    </location>
</feature>
<evidence type="ECO:0000256" key="1">
    <source>
        <dbReference type="SAM" id="MobiDB-lite"/>
    </source>
</evidence>
<reference evidence="2" key="2">
    <citation type="journal article" date="2019" name="IMA Fungus">
        <title>Genome sequencing and comparison of five Tilletia species to identify candidate genes for the detection of regulated species infecting wheat.</title>
        <authorList>
            <person name="Nguyen H.D.T."/>
            <person name="Sultana T."/>
            <person name="Kesanakurti P."/>
            <person name="Hambleton S."/>
        </authorList>
    </citation>
    <scope>NUCLEOTIDE SEQUENCE</scope>
    <source>
        <strain evidence="2">DAOMC 236416</strain>
    </source>
</reference>
<dbReference type="EMBL" id="LWDF02002714">
    <property type="protein sequence ID" value="KAE8235533.1"/>
    <property type="molecule type" value="Genomic_DNA"/>
</dbReference>
<reference evidence="2" key="1">
    <citation type="submission" date="2016-04" db="EMBL/GenBank/DDBJ databases">
        <authorList>
            <person name="Nguyen H.D."/>
            <person name="Samba Siva P."/>
            <person name="Cullis J."/>
            <person name="Levesque C.A."/>
            <person name="Hambleton S."/>
        </authorList>
    </citation>
    <scope>NUCLEOTIDE SEQUENCE</scope>
    <source>
        <strain evidence="2">DAOMC 236416</strain>
    </source>
</reference>
<proteinExistence type="predicted"/>